<comment type="subcellular location">
    <subcellularLocation>
        <location evidence="1">Membrane</location>
        <topology evidence="1">Multi-pass membrane protein</topology>
    </subcellularLocation>
</comment>
<dbReference type="Proteomes" id="UP000288859">
    <property type="component" value="Unassembled WGS sequence"/>
</dbReference>
<organism evidence="9 10">
    <name type="scientific">Exophiala mesophila</name>
    <name type="common">Black yeast-like fungus</name>
    <dbReference type="NCBI Taxonomy" id="212818"/>
    <lineage>
        <taxon>Eukaryota</taxon>
        <taxon>Fungi</taxon>
        <taxon>Dikarya</taxon>
        <taxon>Ascomycota</taxon>
        <taxon>Pezizomycotina</taxon>
        <taxon>Eurotiomycetes</taxon>
        <taxon>Chaetothyriomycetidae</taxon>
        <taxon>Chaetothyriales</taxon>
        <taxon>Herpotrichiellaceae</taxon>
        <taxon>Exophiala</taxon>
    </lineage>
</organism>
<protein>
    <recommendedName>
        <fullName evidence="8">Major facilitator superfamily (MFS) profile domain-containing protein</fullName>
    </recommendedName>
</protein>
<dbReference type="PANTHER" id="PTHR43791:SF35">
    <property type="entry name" value="MAJOR FACILITATOR SUPERFAMILY (MFS) PROFILE DOMAIN-CONTAINING PROTEIN"/>
    <property type="match status" value="1"/>
</dbReference>
<evidence type="ECO:0000256" key="6">
    <source>
        <dbReference type="SAM" id="MobiDB-lite"/>
    </source>
</evidence>
<dbReference type="AlphaFoldDB" id="A0A438N8B7"/>
<feature type="transmembrane region" description="Helical" evidence="7">
    <location>
        <begin position="423"/>
        <end position="443"/>
    </location>
</feature>
<gene>
    <name evidence="9" type="ORF">B0A52_04611</name>
</gene>
<feature type="region of interest" description="Disordered" evidence="6">
    <location>
        <begin position="1"/>
        <end position="26"/>
    </location>
</feature>
<dbReference type="PANTHER" id="PTHR43791">
    <property type="entry name" value="PERMEASE-RELATED"/>
    <property type="match status" value="1"/>
</dbReference>
<dbReference type="VEuPathDB" id="FungiDB:PV10_03823"/>
<dbReference type="GO" id="GO:0022857">
    <property type="term" value="F:transmembrane transporter activity"/>
    <property type="evidence" value="ECO:0007669"/>
    <property type="project" value="InterPro"/>
</dbReference>
<keyword evidence="4 7" id="KW-1133">Transmembrane helix</keyword>
<evidence type="ECO:0000313" key="10">
    <source>
        <dbReference type="Proteomes" id="UP000288859"/>
    </source>
</evidence>
<dbReference type="OrthoDB" id="6730379at2759"/>
<keyword evidence="2" id="KW-0813">Transport</keyword>
<feature type="transmembrane region" description="Helical" evidence="7">
    <location>
        <begin position="301"/>
        <end position="323"/>
    </location>
</feature>
<feature type="transmembrane region" description="Helical" evidence="7">
    <location>
        <begin position="75"/>
        <end position="93"/>
    </location>
</feature>
<keyword evidence="3 7" id="KW-0812">Transmembrane</keyword>
<accession>A0A438N8B7</accession>
<dbReference type="SUPFAM" id="SSF103473">
    <property type="entry name" value="MFS general substrate transporter"/>
    <property type="match status" value="1"/>
</dbReference>
<evidence type="ECO:0000256" key="5">
    <source>
        <dbReference type="ARBA" id="ARBA00023136"/>
    </source>
</evidence>
<feature type="transmembrane region" description="Helical" evidence="7">
    <location>
        <begin position="105"/>
        <end position="122"/>
    </location>
</feature>
<evidence type="ECO:0000256" key="2">
    <source>
        <dbReference type="ARBA" id="ARBA00022448"/>
    </source>
</evidence>
<evidence type="ECO:0000256" key="1">
    <source>
        <dbReference type="ARBA" id="ARBA00004141"/>
    </source>
</evidence>
<dbReference type="InterPro" id="IPR036259">
    <property type="entry name" value="MFS_trans_sf"/>
</dbReference>
<feature type="domain" description="Major facilitator superfamily (MFS) profile" evidence="8">
    <location>
        <begin position="1"/>
        <end position="449"/>
    </location>
</feature>
<feature type="transmembrane region" description="Helical" evidence="7">
    <location>
        <begin position="265"/>
        <end position="295"/>
    </location>
</feature>
<evidence type="ECO:0000259" key="8">
    <source>
        <dbReference type="PROSITE" id="PS50850"/>
    </source>
</evidence>
<reference evidence="9 10" key="1">
    <citation type="submission" date="2017-03" db="EMBL/GenBank/DDBJ databases">
        <title>Genomes of endolithic fungi from Antarctica.</title>
        <authorList>
            <person name="Coleine C."/>
            <person name="Masonjones S."/>
            <person name="Stajich J.E."/>
        </authorList>
    </citation>
    <scope>NUCLEOTIDE SEQUENCE [LARGE SCALE GENOMIC DNA]</scope>
    <source>
        <strain evidence="9 10">CCFEE 6314</strain>
    </source>
</reference>
<feature type="transmembrane region" description="Helical" evidence="7">
    <location>
        <begin position="134"/>
        <end position="154"/>
    </location>
</feature>
<feature type="transmembrane region" description="Helical" evidence="7">
    <location>
        <begin position="197"/>
        <end position="217"/>
    </location>
</feature>
<proteinExistence type="predicted"/>
<dbReference type="Gene3D" id="1.20.1250.20">
    <property type="entry name" value="MFS general substrate transporter like domains"/>
    <property type="match status" value="2"/>
</dbReference>
<feature type="transmembrane region" description="Helical" evidence="7">
    <location>
        <begin position="360"/>
        <end position="382"/>
    </location>
</feature>
<dbReference type="InterPro" id="IPR011701">
    <property type="entry name" value="MFS"/>
</dbReference>
<sequence length="556" mass="61807">MADTDKAQDIQQERAASPTSQEPEIKKEIKVDTLHNDEAMKVLANYDGEQEWTAEEEKIAIFGLREDLELTGNRYSMSSAIFFLGFIGGAYPASQLAQRYPVERVASGLVLLWGICFITTAACNTWQSLYAQRFFLGFLEAGVSPIFMLIVGQFYKKDEQSLMMGVWYSASGYITVVSPLINYGLGHITGSLSPWRYMFIVGGIITILWSLVIYFYMPPDPIRAKGFSERERFIAVARLRVNNAGVRNTHFKKQQVFELFLDEKFWLVFSMCFLCMIAAGPVNAFIPIIIAGFGFGTLESLLLIMPAGFVAGSIILASTYASYKLPRSRIWIVVVSEMITLLSALLLWQLPRSALGGLLYAVYTLAGFTGGFGVLMGLSIGNAAGYTKRQVSSSGIYIGYCLGQFTGPQVFKPQDAPAYGPGFQVVVYTAVATIALAIIYRYLCIFQNKRRDAAGIGESFEHAYEDDVTDKKNPQFSISTRTSKLTFATTLLGTAGIIAFVHWAQTAEQAAMHAGVVRDMEQQRIKRERQADFDMQKQLEIEYKKTQTVHDSTNGA</sequence>
<feature type="transmembrane region" description="Helical" evidence="7">
    <location>
        <begin position="394"/>
        <end position="411"/>
    </location>
</feature>
<evidence type="ECO:0000256" key="3">
    <source>
        <dbReference type="ARBA" id="ARBA00022692"/>
    </source>
</evidence>
<evidence type="ECO:0000313" key="9">
    <source>
        <dbReference type="EMBL" id="RVX72013.1"/>
    </source>
</evidence>
<dbReference type="PROSITE" id="PS50850">
    <property type="entry name" value="MFS"/>
    <property type="match status" value="1"/>
</dbReference>
<keyword evidence="5 7" id="KW-0472">Membrane</keyword>
<evidence type="ECO:0000256" key="7">
    <source>
        <dbReference type="SAM" id="Phobius"/>
    </source>
</evidence>
<dbReference type="InterPro" id="IPR031568">
    <property type="entry name" value="Pet117"/>
</dbReference>
<name>A0A438N8B7_EXOME</name>
<evidence type="ECO:0000256" key="4">
    <source>
        <dbReference type="ARBA" id="ARBA00022989"/>
    </source>
</evidence>
<dbReference type="EMBL" id="NAJM01000014">
    <property type="protein sequence ID" value="RVX72013.1"/>
    <property type="molecule type" value="Genomic_DNA"/>
</dbReference>
<feature type="compositionally biased region" description="Basic and acidic residues" evidence="6">
    <location>
        <begin position="1"/>
        <end position="12"/>
    </location>
</feature>
<feature type="transmembrane region" description="Helical" evidence="7">
    <location>
        <begin position="485"/>
        <end position="504"/>
    </location>
</feature>
<dbReference type="GO" id="GO:0016020">
    <property type="term" value="C:membrane"/>
    <property type="evidence" value="ECO:0007669"/>
    <property type="project" value="UniProtKB-SubCell"/>
</dbReference>
<dbReference type="InterPro" id="IPR020846">
    <property type="entry name" value="MFS_dom"/>
</dbReference>
<comment type="caution">
    <text evidence="9">The sequence shown here is derived from an EMBL/GenBank/DDBJ whole genome shotgun (WGS) entry which is preliminary data.</text>
</comment>
<dbReference type="Pfam" id="PF15786">
    <property type="entry name" value="PET117"/>
    <property type="match status" value="1"/>
</dbReference>
<dbReference type="Pfam" id="PF07690">
    <property type="entry name" value="MFS_1"/>
    <property type="match status" value="1"/>
</dbReference>
<feature type="transmembrane region" description="Helical" evidence="7">
    <location>
        <begin position="330"/>
        <end position="348"/>
    </location>
</feature>